<evidence type="ECO:0000313" key="3">
    <source>
        <dbReference type="EMBL" id="RLJ59247.1"/>
    </source>
</evidence>
<gene>
    <name evidence="3" type="ORF">BCF46_1395</name>
</gene>
<proteinExistence type="predicted"/>
<name>A0A497WU19_9RHOB</name>
<sequence length="1443" mass="156481">MAIRPTFRSLSGLSIGSELPIRAVTSTGAIIAAAEANFGDLFKFPFKPDVIKNIFEPSRLGDSVLRVDDLLAIRIELRNCDINPGPPPVIRKNARGAGRLILHFPPQAITEETFFERPPPGISDPKEGDPDHPAHRGEDKPEPGSGDDNLREPPIRARIADESRLVFDVPADLDIEYSLKGVLTAVQDLKPVVAANAKANVKPGKFIKVKDLLNVAALNAMSIKSRAALSSHVASSVRLAAQGNRMSTIRMRQSTSNTKALNRITDRSILDAGISIRTGPKPRNPSQTQTAIEIPWRLILSPHTGARWRHATDPAHSTATNHTELWHTRMVTPHSDGTEVMPPYEDPNRTVRAIWAKSGSGLEQANPVMTSDMPGSSDDLPAPNTVPFRQPLDDFDRFQIAHLSSNFSVSNYKPEPIDTKTLMLSSLGGWLDSRGSWDPLGISVEEWVHRASMARDHYVKVVYRGFLAPFGHRVSLVKVSERKFHKDTDGKSPDLSQHAYIRQRFFIVIREHRRAFDDDAFQATSSVDGSVNYARQFPFAEVEILTDKTPDLDLPSDTEINGKGQLFFWPHVGDQPFMFQCAATDLDGRRVQFELPMIFMDNSMACPRTLSGDKLIPAWDLAQNNAADAATEYNANGAFNSVDFGFQKLSMATTSKPGDTAVDAKEVIFNVEAPERPSPGSDATNNPTLRSYSADLTRPLFVPKLFQVEAKLGPVAHLTGSAKTNKLQWNGQYLRVGFNTDMGAPENDRNIGEVFADIIQTGSTMGKMDFSSQGDKSGGFMQPNLRPLALSRMAGPVMSDVTEFAKGKLEEGAGFPTSPSDLPLPLLFGCIPLGDLIEAVSNIAGDGEKVPKFVSEAGTQVETFVSTLLRLFTLAIDLPKAPLSTAQGALEQVFATVEDLVQQAGVVADTAQDLIDRLNELKALVQSIKAKIEAAANVDVGSIDTSPDFAAALAEIPAIQTKITEVINVLNGPLGQQLPANIRQQVIALLNGLKTLLEAVTDSVTVFNTGKDVFAKLDAIVGDPAVLAELFENPGDFGQKLTELEATIGPFRTAIGDFDLLPDGVRAPIVSALADFEDVLDIAADLAKLLEMLTGDELTIRFDWNPDIASWPSSDPLFRANDKKGLVVAVEGKVKKNGSSSPQISVTCSLRSFDLVLIAPASFIELNFDKISFSIDSKAKMDVDVMLNDIKFVGPLSFVESLRDLIPLDGFSDPPYLDITTEGIHAGFDVSLPTIAVGVLNISNLSLGAGFTVPFIGQPLSVSFNFCTREQPFCLTVYMFGGGGFFGITIDPHGVQILEAALEFGASLSVDFGVASGGVEVMAGIYFRMEQDEASLTGYFRLGGHVSVLGLISASIELYLELEYEFSSGKCTGRASLTIEVSVLFFSGSVTIECEKKFAGSNGDPSLRQMMGLNSEIPLEDELAAINSPDVDYAWRDYVEAFG</sequence>
<evidence type="ECO:0000256" key="1">
    <source>
        <dbReference type="SAM" id="Coils"/>
    </source>
</evidence>
<dbReference type="EMBL" id="RCCE01000002">
    <property type="protein sequence ID" value="RLJ59247.1"/>
    <property type="molecule type" value="Genomic_DNA"/>
</dbReference>
<keyword evidence="1" id="KW-0175">Coiled coil</keyword>
<evidence type="ECO:0000313" key="4">
    <source>
        <dbReference type="Proteomes" id="UP000269157"/>
    </source>
</evidence>
<dbReference type="Proteomes" id="UP000269157">
    <property type="component" value="Unassembled WGS sequence"/>
</dbReference>
<accession>A0A497WU19</accession>
<keyword evidence="4" id="KW-1185">Reference proteome</keyword>
<comment type="caution">
    <text evidence="3">The sequence shown here is derived from an EMBL/GenBank/DDBJ whole genome shotgun (WGS) entry which is preliminary data.</text>
</comment>
<reference evidence="3 4" key="1">
    <citation type="submission" date="2018-10" db="EMBL/GenBank/DDBJ databases">
        <title>Genomic Encyclopedia of Archaeal and Bacterial Type Strains, Phase II (KMG-II): from individual species to whole genera.</title>
        <authorList>
            <person name="Goeker M."/>
        </authorList>
    </citation>
    <scope>NUCLEOTIDE SEQUENCE [LARGE SCALE GENOMIC DNA]</scope>
    <source>
        <strain evidence="3 4">DSM 29466</strain>
    </source>
</reference>
<organism evidence="3 4">
    <name type="scientific">Litoreibacter meonggei</name>
    <dbReference type="NCBI Taxonomy" id="1049199"/>
    <lineage>
        <taxon>Bacteria</taxon>
        <taxon>Pseudomonadati</taxon>
        <taxon>Pseudomonadota</taxon>
        <taxon>Alphaproteobacteria</taxon>
        <taxon>Rhodobacterales</taxon>
        <taxon>Roseobacteraceae</taxon>
        <taxon>Litoreibacter</taxon>
    </lineage>
</organism>
<protein>
    <submittedName>
        <fullName evidence="3">Uncharacterized protein</fullName>
    </submittedName>
</protein>
<evidence type="ECO:0000256" key="2">
    <source>
        <dbReference type="SAM" id="MobiDB-lite"/>
    </source>
</evidence>
<feature type="compositionally biased region" description="Basic and acidic residues" evidence="2">
    <location>
        <begin position="124"/>
        <end position="153"/>
    </location>
</feature>
<feature type="region of interest" description="Disordered" evidence="2">
    <location>
        <begin position="114"/>
        <end position="153"/>
    </location>
</feature>
<feature type="coiled-coil region" evidence="1">
    <location>
        <begin position="911"/>
        <end position="938"/>
    </location>
</feature>